<evidence type="ECO:0000313" key="1">
    <source>
        <dbReference type="EMBL" id="WZN66286.1"/>
    </source>
</evidence>
<dbReference type="Proteomes" id="UP001472866">
    <property type="component" value="Chromosome 14"/>
</dbReference>
<evidence type="ECO:0008006" key="3">
    <source>
        <dbReference type="Google" id="ProtNLM"/>
    </source>
</evidence>
<keyword evidence="2" id="KW-1185">Reference proteome</keyword>
<reference evidence="1 2" key="1">
    <citation type="submission" date="2024-03" db="EMBL/GenBank/DDBJ databases">
        <title>Complete genome sequence of the green alga Chloropicon roscoffensis RCC1871.</title>
        <authorList>
            <person name="Lemieux C."/>
            <person name="Pombert J.-F."/>
            <person name="Otis C."/>
            <person name="Turmel M."/>
        </authorList>
    </citation>
    <scope>NUCLEOTIDE SEQUENCE [LARGE SCALE GENOMIC DNA]</scope>
    <source>
        <strain evidence="1 2">RCC1871</strain>
    </source>
</reference>
<organism evidence="1 2">
    <name type="scientific">Chloropicon roscoffensis</name>
    <dbReference type="NCBI Taxonomy" id="1461544"/>
    <lineage>
        <taxon>Eukaryota</taxon>
        <taxon>Viridiplantae</taxon>
        <taxon>Chlorophyta</taxon>
        <taxon>Chloropicophyceae</taxon>
        <taxon>Chloropicales</taxon>
        <taxon>Chloropicaceae</taxon>
        <taxon>Chloropicon</taxon>
    </lineage>
</organism>
<proteinExistence type="predicted"/>
<evidence type="ECO:0000313" key="2">
    <source>
        <dbReference type="Proteomes" id="UP001472866"/>
    </source>
</evidence>
<name>A0AAX4PK90_9CHLO</name>
<gene>
    <name evidence="1" type="ORF">HKI87_14g78510</name>
</gene>
<protein>
    <recommendedName>
        <fullName evidence="3">Photosystem II 5 kDa protein, chloroplastic</fullName>
    </recommendedName>
</protein>
<accession>A0AAX4PK90</accession>
<sequence>MMMMMTSGVTRASGVCLNRQTTRRVVTRATANTQEHKVESRRAFARNAALVAAAAVLSVAKVPAPALAEEAEIPEKLKKKICANNATAKLCVK</sequence>
<dbReference type="EMBL" id="CP151514">
    <property type="protein sequence ID" value="WZN66286.1"/>
    <property type="molecule type" value="Genomic_DNA"/>
</dbReference>
<dbReference type="AlphaFoldDB" id="A0AAX4PK90"/>